<organism evidence="1">
    <name type="scientific">uncultured delta proteobacterium</name>
    <dbReference type="NCBI Taxonomy" id="34034"/>
    <lineage>
        <taxon>Bacteria</taxon>
        <taxon>Deltaproteobacteria</taxon>
        <taxon>environmental samples</taxon>
    </lineage>
</organism>
<dbReference type="EMBL" id="FLUQ01000003">
    <property type="protein sequence ID" value="SBW07698.1"/>
    <property type="molecule type" value="Genomic_DNA"/>
</dbReference>
<protein>
    <submittedName>
        <fullName evidence="1">Uncharacterized protein</fullName>
    </submittedName>
</protein>
<gene>
    <name evidence="1" type="ORF">KL86DPRO_30102</name>
</gene>
<accession>A0A212K7W4</accession>
<dbReference type="AlphaFoldDB" id="A0A212K7W4"/>
<name>A0A212K7W4_9DELT</name>
<reference evidence="1" key="1">
    <citation type="submission" date="2016-04" db="EMBL/GenBank/DDBJ databases">
        <authorList>
            <person name="Evans L.H."/>
            <person name="Alamgir A."/>
            <person name="Owens N."/>
            <person name="Weber N.D."/>
            <person name="Virtaneva K."/>
            <person name="Barbian K."/>
            <person name="Babar A."/>
            <person name="Rosenke K."/>
        </authorList>
    </citation>
    <scope>NUCLEOTIDE SEQUENCE</scope>
    <source>
        <strain evidence="1">86</strain>
    </source>
</reference>
<evidence type="ECO:0000313" key="1">
    <source>
        <dbReference type="EMBL" id="SBW07698.1"/>
    </source>
</evidence>
<proteinExistence type="predicted"/>
<sequence>MSEWSHLLFCPRRERRQKKAASLGRPLFQQERNNFTLPLKVTLASLERPAYYYDNVAHDRRDSGCRLSVTRGCAVYGT</sequence>